<dbReference type="InterPro" id="IPR018691">
    <property type="entry name" value="DUF2188"/>
</dbReference>
<feature type="region of interest" description="Disordered" evidence="1">
    <location>
        <begin position="42"/>
        <end position="74"/>
    </location>
</feature>
<sequence>MDNYHITKDGDKWKLQKEGNERSSKTATTKAEIIKATQDYMSNKTGSVKIHKEDGKFQEERTYPRKADPKKSKG</sequence>
<name>A0A2P5GIT8_9ENTR</name>
<organism evidence="3 5">
    <name type="scientific">Superficieibacter electus</name>
    <dbReference type="NCBI Taxonomy" id="2022662"/>
    <lineage>
        <taxon>Bacteria</taxon>
        <taxon>Pseudomonadati</taxon>
        <taxon>Pseudomonadota</taxon>
        <taxon>Gammaproteobacteria</taxon>
        <taxon>Enterobacterales</taxon>
        <taxon>Enterobacteriaceae</taxon>
        <taxon>Superficieibacter</taxon>
    </lineage>
</organism>
<evidence type="ECO:0000313" key="5">
    <source>
        <dbReference type="Proteomes" id="UP000247005"/>
    </source>
</evidence>
<dbReference type="OrthoDB" id="7871279at2"/>
<dbReference type="Pfam" id="PF09954">
    <property type="entry name" value="DUF2188"/>
    <property type="match status" value="1"/>
</dbReference>
<evidence type="ECO:0000313" key="4">
    <source>
        <dbReference type="Proteomes" id="UP000237073"/>
    </source>
</evidence>
<dbReference type="Proteomes" id="UP000237073">
    <property type="component" value="Unassembled WGS sequence"/>
</dbReference>
<evidence type="ECO:0000313" key="2">
    <source>
        <dbReference type="EMBL" id="POP41219.1"/>
    </source>
</evidence>
<feature type="compositionally biased region" description="Basic and acidic residues" evidence="1">
    <location>
        <begin position="1"/>
        <end position="24"/>
    </location>
</feature>
<feature type="region of interest" description="Disordered" evidence="1">
    <location>
        <begin position="1"/>
        <end position="30"/>
    </location>
</feature>
<dbReference type="EMBL" id="PQGD01000025">
    <property type="protein sequence ID" value="POP43288.1"/>
    <property type="molecule type" value="Genomic_DNA"/>
</dbReference>
<feature type="compositionally biased region" description="Basic and acidic residues" evidence="1">
    <location>
        <begin position="50"/>
        <end position="74"/>
    </location>
</feature>
<dbReference type="EMBL" id="PQGE01000029">
    <property type="protein sequence ID" value="POP41219.1"/>
    <property type="molecule type" value="Genomic_DNA"/>
</dbReference>
<gene>
    <name evidence="3" type="ORF">CHU32_23240</name>
    <name evidence="2" type="ORF">CHU33_23920</name>
</gene>
<dbReference type="AlphaFoldDB" id="A0A2P5GIT8"/>
<dbReference type="RefSeq" id="WP_032625860.1">
    <property type="nucleotide sequence ID" value="NZ_PQGD01000025.1"/>
</dbReference>
<comment type="caution">
    <text evidence="3">The sequence shown here is derived from an EMBL/GenBank/DDBJ whole genome shotgun (WGS) entry which is preliminary data.</text>
</comment>
<dbReference type="Proteomes" id="UP000247005">
    <property type="component" value="Unassembled WGS sequence"/>
</dbReference>
<accession>A0A2P5GIT8</accession>
<evidence type="ECO:0000256" key="1">
    <source>
        <dbReference type="SAM" id="MobiDB-lite"/>
    </source>
</evidence>
<evidence type="ECO:0000313" key="3">
    <source>
        <dbReference type="EMBL" id="POP43288.1"/>
    </source>
</evidence>
<reference evidence="4 5" key="1">
    <citation type="submission" date="2018-01" db="EMBL/GenBank/DDBJ databases">
        <title>Superficieibacter electus gen. nov., sp. nov., an extended-spectrum beta-lactamase possessing member of the Enterobacteriaceae family, isolated from intensive care unit surfaces.</title>
        <authorList>
            <person name="Potter R.F."/>
            <person name="D'Souza A.W."/>
        </authorList>
    </citation>
    <scope>NUCLEOTIDE SEQUENCE [LARGE SCALE GENOMIC DNA]</scope>
    <source>
        <strain evidence="3 5">BP-1</strain>
        <strain evidence="2 4">BP-2</strain>
    </source>
</reference>
<keyword evidence="4" id="KW-1185">Reference proteome</keyword>
<proteinExistence type="predicted"/>
<protein>
    <submittedName>
        <fullName evidence="3">DUF2188 domain-containing protein</fullName>
    </submittedName>
</protein>